<dbReference type="InterPro" id="IPR051532">
    <property type="entry name" value="Ester_Hydrolysis_Enzymes"/>
</dbReference>
<evidence type="ECO:0000259" key="1">
    <source>
        <dbReference type="Pfam" id="PF13472"/>
    </source>
</evidence>
<dbReference type="PANTHER" id="PTHR30383:SF5">
    <property type="entry name" value="SGNH HYDROLASE-TYPE ESTERASE DOMAIN-CONTAINING PROTEIN"/>
    <property type="match status" value="1"/>
</dbReference>
<proteinExistence type="predicted"/>
<dbReference type="GO" id="GO:0004622">
    <property type="term" value="F:phosphatidylcholine lysophospholipase activity"/>
    <property type="evidence" value="ECO:0007669"/>
    <property type="project" value="TreeGrafter"/>
</dbReference>
<reference evidence="2" key="2">
    <citation type="journal article" date="2021" name="PeerJ">
        <title>Extensive microbial diversity within the chicken gut microbiome revealed by metagenomics and culture.</title>
        <authorList>
            <person name="Gilroy R."/>
            <person name="Ravi A."/>
            <person name="Getino M."/>
            <person name="Pursley I."/>
            <person name="Horton D.L."/>
            <person name="Alikhan N.F."/>
            <person name="Baker D."/>
            <person name="Gharbi K."/>
            <person name="Hall N."/>
            <person name="Watson M."/>
            <person name="Adriaenssens E.M."/>
            <person name="Foster-Nyarko E."/>
            <person name="Jarju S."/>
            <person name="Secka A."/>
            <person name="Antonio M."/>
            <person name="Oren A."/>
            <person name="Chaudhuri R.R."/>
            <person name="La Ragione R."/>
            <person name="Hildebrand F."/>
            <person name="Pallen M.J."/>
        </authorList>
    </citation>
    <scope>NUCLEOTIDE SEQUENCE</scope>
    <source>
        <strain evidence="2">ChiBcec2-4451</strain>
    </source>
</reference>
<evidence type="ECO:0000313" key="2">
    <source>
        <dbReference type="EMBL" id="HIV13727.1"/>
    </source>
</evidence>
<reference evidence="2" key="1">
    <citation type="submission" date="2020-10" db="EMBL/GenBank/DDBJ databases">
        <authorList>
            <person name="Gilroy R."/>
        </authorList>
    </citation>
    <scope>NUCLEOTIDE SEQUENCE</scope>
    <source>
        <strain evidence="2">ChiBcec2-4451</strain>
    </source>
</reference>
<dbReference type="SUPFAM" id="SSF52266">
    <property type="entry name" value="SGNH hydrolase"/>
    <property type="match status" value="1"/>
</dbReference>
<name>A0A9D1NVK6_9FIRM</name>
<gene>
    <name evidence="2" type="ORF">IAA63_11395</name>
</gene>
<dbReference type="PANTHER" id="PTHR30383">
    <property type="entry name" value="THIOESTERASE 1/PROTEASE 1/LYSOPHOSPHOLIPASE L1"/>
    <property type="match status" value="1"/>
</dbReference>
<dbReference type="InterPro" id="IPR013830">
    <property type="entry name" value="SGNH_hydro"/>
</dbReference>
<evidence type="ECO:0000313" key="3">
    <source>
        <dbReference type="Proteomes" id="UP000886723"/>
    </source>
</evidence>
<dbReference type="Pfam" id="PF13472">
    <property type="entry name" value="Lipase_GDSL_2"/>
    <property type="match status" value="1"/>
</dbReference>
<sequence>MNQDKKRKRVAALLLVAIVLVFWNLIQMLSPSEQQIRVVCVGDSITYGTGVENREENCYPVKLQEALGTKQWRVGNFGVEGATAQEAPDASYRKQDRYQQSLEYDADIVVLMLGTNDAKEENWKGREAFLADYETLVDSYRELDSGPKVILMTPPAAFLSDGNGEASFGIQAGAVKEIAEAVKSFGEAEGLTVIDLYTLTENHPEWFREDGVHPNVEGAGQIAGYVYDAVTAVEADSTEE</sequence>
<dbReference type="Proteomes" id="UP000886723">
    <property type="component" value="Unassembled WGS sequence"/>
</dbReference>
<dbReference type="InterPro" id="IPR036514">
    <property type="entry name" value="SGNH_hydro_sf"/>
</dbReference>
<dbReference type="Gene3D" id="3.40.50.1110">
    <property type="entry name" value="SGNH hydrolase"/>
    <property type="match status" value="1"/>
</dbReference>
<organism evidence="2 3">
    <name type="scientific">Candidatus Pullilachnospira stercoravium</name>
    <dbReference type="NCBI Taxonomy" id="2840913"/>
    <lineage>
        <taxon>Bacteria</taxon>
        <taxon>Bacillati</taxon>
        <taxon>Bacillota</taxon>
        <taxon>Clostridia</taxon>
        <taxon>Lachnospirales</taxon>
        <taxon>Lachnospiraceae</taxon>
        <taxon>Lachnospiraceae incertae sedis</taxon>
        <taxon>Candidatus Pullilachnospira</taxon>
    </lineage>
</organism>
<feature type="domain" description="SGNH hydrolase-type esterase" evidence="1">
    <location>
        <begin position="40"/>
        <end position="218"/>
    </location>
</feature>
<comment type="caution">
    <text evidence="2">The sequence shown here is derived from an EMBL/GenBank/DDBJ whole genome shotgun (WGS) entry which is preliminary data.</text>
</comment>
<dbReference type="AlphaFoldDB" id="A0A9D1NVK6"/>
<protein>
    <recommendedName>
        <fullName evidence="1">SGNH hydrolase-type esterase domain-containing protein</fullName>
    </recommendedName>
</protein>
<accession>A0A9D1NVK6</accession>
<dbReference type="EMBL" id="DVON01000241">
    <property type="protein sequence ID" value="HIV13727.1"/>
    <property type="molecule type" value="Genomic_DNA"/>
</dbReference>